<evidence type="ECO:0000256" key="1">
    <source>
        <dbReference type="ARBA" id="ARBA00010333"/>
    </source>
</evidence>
<feature type="compositionally biased region" description="Acidic residues" evidence="4">
    <location>
        <begin position="33"/>
        <end position="76"/>
    </location>
</feature>
<evidence type="ECO:0000256" key="2">
    <source>
        <dbReference type="ARBA" id="ARBA00022448"/>
    </source>
</evidence>
<keyword evidence="2" id="KW-0813">Transport</keyword>
<evidence type="ECO:0000313" key="7">
    <source>
        <dbReference type="EMBL" id="BAN03227.1"/>
    </source>
</evidence>
<gene>
    <name evidence="7" type="ORF">YM304_29130</name>
</gene>
<protein>
    <submittedName>
        <fullName evidence="7">Amino acid ABC transporter amino acid-binding protein</fullName>
    </submittedName>
</protein>
<dbReference type="PANTHER" id="PTHR30085">
    <property type="entry name" value="AMINO ACID ABC TRANSPORTER PERMEASE"/>
    <property type="match status" value="1"/>
</dbReference>
<dbReference type="PANTHER" id="PTHR30085:SF7">
    <property type="entry name" value="AMINO-ACID ABC TRANSPORTER-BINDING PROTEIN YHDW-RELATED"/>
    <property type="match status" value="1"/>
</dbReference>
<comment type="similarity">
    <text evidence="1">Belongs to the bacterial solute-binding protein 3 family.</text>
</comment>
<reference evidence="7 8" key="1">
    <citation type="journal article" date="2013" name="Int. J. Syst. Evol. Microbiol.">
        <title>Ilumatobacter nonamiense sp. nov. and Ilumatobacter coccineum sp. nov., isolated from seashore sand.</title>
        <authorList>
            <person name="Matsumoto A."/>
            <person name="Kasai H."/>
            <person name="Matsuo Y."/>
            <person name="Shizuri Y."/>
            <person name="Ichikawa N."/>
            <person name="Fujita N."/>
            <person name="Omura S."/>
            <person name="Takahashi Y."/>
        </authorList>
    </citation>
    <scope>NUCLEOTIDE SEQUENCE [LARGE SCALE GENOMIC DNA]</scope>
    <source>
        <strain evidence="8">NBRC 103263 / KCTC 29153 / YM16-304</strain>
    </source>
</reference>
<accession>A0A6C7E938</accession>
<name>A0A6C7E938_ILUCY</name>
<dbReference type="InterPro" id="IPR051455">
    <property type="entry name" value="Bact_solute-bind_prot3"/>
</dbReference>
<dbReference type="KEGG" id="aym:YM304_29130"/>
<evidence type="ECO:0000256" key="4">
    <source>
        <dbReference type="SAM" id="MobiDB-lite"/>
    </source>
</evidence>
<dbReference type="SUPFAM" id="SSF53850">
    <property type="entry name" value="Periplasmic binding protein-like II"/>
    <property type="match status" value="1"/>
</dbReference>
<dbReference type="Gene3D" id="3.40.190.10">
    <property type="entry name" value="Periplasmic binding protein-like II"/>
    <property type="match status" value="2"/>
</dbReference>
<organism evidence="7 8">
    <name type="scientific">Ilumatobacter coccineus (strain NBRC 103263 / KCTC 29153 / YM16-304)</name>
    <dbReference type="NCBI Taxonomy" id="1313172"/>
    <lineage>
        <taxon>Bacteria</taxon>
        <taxon>Bacillati</taxon>
        <taxon>Actinomycetota</taxon>
        <taxon>Acidimicrobiia</taxon>
        <taxon>Acidimicrobiales</taxon>
        <taxon>Ilumatobacteraceae</taxon>
        <taxon>Ilumatobacter</taxon>
    </lineage>
</organism>
<dbReference type="Pfam" id="PF00497">
    <property type="entry name" value="SBP_bac_3"/>
    <property type="match status" value="1"/>
</dbReference>
<sequence length="397" mass="41645">MINRGKASMAKRTAGVLMALGLVAGACSSSSGEDSESDDSVATEDDAPADEPADDSEPADEPADSTDTTDEPEEVEQTQSDGSRLQAVIDADVVRCGGNETLPGFGIVDSDGAYSGFDIDYCRVVAAAVLGDAEKVEVVPLNADARFPSLQSGDVDVLIRNTTWTASRDGEQGANFLFTTFYDGQGMMVPASTGFTALEDLADASICVLSGTTTELNLTSVFNARGIPFTPVVFADNTALQPAYESGQCEAWTSDASQLAAFKSSIEGEGGEEQFIMAEVISKEPLGPVVADGDTEWAQAVNWAVMSTVQAWEFGLDSSNIGSYSGDDPSILAFTGQAENPAAGIGLPDDFAVQVVSQVGNYEEIYNEHIVPIGLSLEGSPNDLWTNGGLMYVPPFR</sequence>
<feature type="signal peptide" evidence="5">
    <location>
        <begin position="1"/>
        <end position="28"/>
    </location>
</feature>
<dbReference type="SMART" id="SM00062">
    <property type="entry name" value="PBPb"/>
    <property type="match status" value="1"/>
</dbReference>
<dbReference type="AlphaFoldDB" id="A0A6C7E938"/>
<evidence type="ECO:0000256" key="3">
    <source>
        <dbReference type="ARBA" id="ARBA00022729"/>
    </source>
</evidence>
<dbReference type="InterPro" id="IPR001638">
    <property type="entry name" value="Solute-binding_3/MltF_N"/>
</dbReference>
<feature type="domain" description="Solute-binding protein family 3/N-terminal" evidence="6">
    <location>
        <begin position="93"/>
        <end position="316"/>
    </location>
</feature>
<dbReference type="EMBL" id="AP012057">
    <property type="protein sequence ID" value="BAN03227.1"/>
    <property type="molecule type" value="Genomic_DNA"/>
</dbReference>
<dbReference type="CDD" id="cd13692">
    <property type="entry name" value="PBP2_BztA"/>
    <property type="match status" value="1"/>
</dbReference>
<keyword evidence="8" id="KW-1185">Reference proteome</keyword>
<evidence type="ECO:0000256" key="5">
    <source>
        <dbReference type="SAM" id="SignalP"/>
    </source>
</evidence>
<proteinExistence type="inferred from homology"/>
<evidence type="ECO:0000313" key="8">
    <source>
        <dbReference type="Proteomes" id="UP000011863"/>
    </source>
</evidence>
<dbReference type="GO" id="GO:0006865">
    <property type="term" value="P:amino acid transport"/>
    <property type="evidence" value="ECO:0007669"/>
    <property type="project" value="TreeGrafter"/>
</dbReference>
<feature type="chain" id="PRO_5038490075" evidence="5">
    <location>
        <begin position="29"/>
        <end position="397"/>
    </location>
</feature>
<evidence type="ECO:0000259" key="6">
    <source>
        <dbReference type="SMART" id="SM00062"/>
    </source>
</evidence>
<feature type="region of interest" description="Disordered" evidence="4">
    <location>
        <begin position="26"/>
        <end position="86"/>
    </location>
</feature>
<dbReference type="Proteomes" id="UP000011863">
    <property type="component" value="Chromosome"/>
</dbReference>
<dbReference type="PROSITE" id="PS51257">
    <property type="entry name" value="PROKAR_LIPOPROTEIN"/>
    <property type="match status" value="1"/>
</dbReference>
<keyword evidence="3 5" id="KW-0732">Signal</keyword>